<dbReference type="PIRSF" id="PIRSF000148">
    <property type="entry name" value="ASA_dh"/>
    <property type="match status" value="1"/>
</dbReference>
<dbReference type="Proteomes" id="UP000001024">
    <property type="component" value="Chromosome"/>
</dbReference>
<accession>Q9HL68</accession>
<dbReference type="OrthoDB" id="38238at2157"/>
<evidence type="ECO:0000256" key="2">
    <source>
        <dbReference type="ARBA" id="ARBA00022857"/>
    </source>
</evidence>
<comment type="similarity">
    <text evidence="1">Belongs to the aspartate-semialdehyde dehydrogenase family.</text>
</comment>
<dbReference type="STRING" id="273075.gene:9571581"/>
<gene>
    <name evidence="6" type="ordered locus">Ta0363</name>
</gene>
<evidence type="ECO:0000313" key="6">
    <source>
        <dbReference type="EMBL" id="CAC11507.1"/>
    </source>
</evidence>
<keyword evidence="3" id="KW-0560">Oxidoreductase</keyword>
<protein>
    <submittedName>
        <fullName evidence="6">Aspartate-semialdehyde dehydrogenase related protein</fullName>
    </submittedName>
</protein>
<dbReference type="GO" id="GO:0004073">
    <property type="term" value="F:aspartate-semialdehyde dehydrogenase activity"/>
    <property type="evidence" value="ECO:0007669"/>
    <property type="project" value="TreeGrafter"/>
</dbReference>
<dbReference type="PANTHER" id="PTHR46718:SF1">
    <property type="entry name" value="ASPARTATE-SEMIALDEHYDE DEHYDROGENASE"/>
    <property type="match status" value="1"/>
</dbReference>
<dbReference type="InterPro" id="IPR000534">
    <property type="entry name" value="Semialdehyde_DH_NAD-bd"/>
</dbReference>
<dbReference type="AlphaFoldDB" id="Q9HL68"/>
<dbReference type="Pfam" id="PF01118">
    <property type="entry name" value="Semialdhyde_dh"/>
    <property type="match status" value="1"/>
</dbReference>
<organism evidence="6 7">
    <name type="scientific">Thermoplasma acidophilum (strain ATCC 25905 / DSM 1728 / JCM 9062 / NBRC 15155 / AMRC-C165)</name>
    <dbReference type="NCBI Taxonomy" id="273075"/>
    <lineage>
        <taxon>Archaea</taxon>
        <taxon>Methanobacteriati</taxon>
        <taxon>Thermoplasmatota</taxon>
        <taxon>Thermoplasmata</taxon>
        <taxon>Thermoplasmatales</taxon>
        <taxon>Thermoplasmataceae</taxon>
        <taxon>Thermoplasma</taxon>
    </lineage>
</organism>
<evidence type="ECO:0000256" key="1">
    <source>
        <dbReference type="ARBA" id="ARBA00010584"/>
    </source>
</evidence>
<dbReference type="InterPro" id="IPR051823">
    <property type="entry name" value="ASADH-related"/>
</dbReference>
<dbReference type="GO" id="GO:0009086">
    <property type="term" value="P:methionine biosynthetic process"/>
    <property type="evidence" value="ECO:0007669"/>
    <property type="project" value="UniProtKB-ARBA"/>
</dbReference>
<dbReference type="GO" id="GO:0009088">
    <property type="term" value="P:threonine biosynthetic process"/>
    <property type="evidence" value="ECO:0007669"/>
    <property type="project" value="TreeGrafter"/>
</dbReference>
<dbReference type="InterPro" id="IPR036291">
    <property type="entry name" value="NAD(P)-bd_dom_sf"/>
</dbReference>
<dbReference type="HOGENOM" id="CLU_049966_1_0_2"/>
<feature type="domain" description="Semialdehyde dehydrogenase NAD-binding" evidence="5">
    <location>
        <begin position="5"/>
        <end position="129"/>
    </location>
</feature>
<dbReference type="NCBIfam" id="NF006416">
    <property type="entry name" value="PRK08664.1"/>
    <property type="match status" value="1"/>
</dbReference>
<dbReference type="CDD" id="cd18130">
    <property type="entry name" value="ASADH_C_arch_fung_like"/>
    <property type="match status" value="1"/>
</dbReference>
<dbReference type="GO" id="GO:0050661">
    <property type="term" value="F:NADP binding"/>
    <property type="evidence" value="ECO:0007669"/>
    <property type="project" value="InterPro"/>
</dbReference>
<evidence type="ECO:0000313" key="7">
    <source>
        <dbReference type="Proteomes" id="UP000001024"/>
    </source>
</evidence>
<dbReference type="InParanoid" id="Q9HL68"/>
<dbReference type="Gene3D" id="3.40.50.720">
    <property type="entry name" value="NAD(P)-binding Rossmann-like Domain"/>
    <property type="match status" value="1"/>
</dbReference>
<dbReference type="PaxDb" id="273075-Ta0363"/>
<dbReference type="InterPro" id="IPR012280">
    <property type="entry name" value="Semialdhyde_DH_dimer_dom"/>
</dbReference>
<evidence type="ECO:0000259" key="5">
    <source>
        <dbReference type="SMART" id="SM00859"/>
    </source>
</evidence>
<proteinExistence type="inferred from homology"/>
<dbReference type="NCBIfam" id="TIGR00978">
    <property type="entry name" value="asd_EA"/>
    <property type="match status" value="1"/>
</dbReference>
<dbReference type="EMBL" id="AL445064">
    <property type="protein sequence ID" value="CAC11507.1"/>
    <property type="molecule type" value="Genomic_DNA"/>
</dbReference>
<dbReference type="GO" id="GO:0051287">
    <property type="term" value="F:NAD binding"/>
    <property type="evidence" value="ECO:0007669"/>
    <property type="project" value="InterPro"/>
</dbReference>
<dbReference type="GO" id="GO:0046983">
    <property type="term" value="F:protein dimerization activity"/>
    <property type="evidence" value="ECO:0007669"/>
    <property type="project" value="InterPro"/>
</dbReference>
<feature type="active site" description="Acyl-thioester intermediate" evidence="4">
    <location>
        <position position="141"/>
    </location>
</feature>
<dbReference type="RefSeq" id="WP_010900791.1">
    <property type="nucleotide sequence ID" value="NC_002578.1"/>
</dbReference>
<name>Q9HL68_THEAC</name>
<feature type="active site" description="Proton acceptor" evidence="4">
    <location>
        <position position="227"/>
    </location>
</feature>
<dbReference type="Pfam" id="PF02774">
    <property type="entry name" value="Semialdhyde_dhC"/>
    <property type="match status" value="1"/>
</dbReference>
<evidence type="ECO:0000256" key="4">
    <source>
        <dbReference type="PIRSR" id="PIRSR000148-1"/>
    </source>
</evidence>
<dbReference type="SUPFAM" id="SSF55347">
    <property type="entry name" value="Glyceraldehyde-3-phosphate dehydrogenase-like, C-terminal domain"/>
    <property type="match status" value="1"/>
</dbReference>
<dbReference type="SUPFAM" id="SSF51735">
    <property type="entry name" value="NAD(P)-binding Rossmann-fold domains"/>
    <property type="match status" value="1"/>
</dbReference>
<dbReference type="KEGG" id="tac:Ta0363"/>
<dbReference type="Gene3D" id="3.30.360.10">
    <property type="entry name" value="Dihydrodipicolinate Reductase, domain 2"/>
    <property type="match status" value="1"/>
</dbReference>
<dbReference type="eggNOG" id="arCOG00494">
    <property type="taxonomic scope" value="Archaea"/>
</dbReference>
<keyword evidence="2" id="KW-0521">NADP</keyword>
<dbReference type="SMART" id="SM00859">
    <property type="entry name" value="Semialdhyde_dh"/>
    <property type="match status" value="1"/>
</dbReference>
<evidence type="ECO:0000256" key="3">
    <source>
        <dbReference type="ARBA" id="ARBA00023002"/>
    </source>
</evidence>
<dbReference type="PANTHER" id="PTHR46718">
    <property type="entry name" value="ASPARTATE-SEMIALDEHYDE DEHYDROGENASE"/>
    <property type="match status" value="1"/>
</dbReference>
<sequence>MDKLRVGLLGSTGVVGSLLSKMIAIHPYFDLANVYASDRSAGQRYGNVVYGGASDLYRNLEVKESNPDRIISDHNDIIFSAVSDEKAGLIERRLAEAGLPIFTNASANRLEDDVFLIVPEINGDLVGSIKRKGFIIANGNCSTIGLALGIDPVIRGRSAVKIIVTTMQAVSGAGYPGVSSLDIIDNMIPYIQKEETKIERETKKIFSGKLDTEIFATTTRVPVKIGHMESVHIEFDQVLDPSEIRAEFRSYGNGLLKTVYPSLPDRSVILLEKDDRPQPALDATNGGSALKAGMAVSVGRLRVRSRSLDLVLLVNNLVRGAAGSTLLNAEIAYKEGII</sequence>
<dbReference type="InterPro" id="IPR005676">
    <property type="entry name" value="Asp_semi-ald_DH_pep-lack"/>
</dbReference>
<dbReference type="EnsemblBacteria" id="CAC11507">
    <property type="protein sequence ID" value="CAC11507"/>
    <property type="gene ID" value="CAC11507"/>
</dbReference>
<dbReference type="FunCoup" id="Q9HL68">
    <property type="interactions" value="192"/>
</dbReference>
<reference evidence="6 7" key="1">
    <citation type="journal article" date="2000" name="Nature">
        <title>The genome sequence of the thermoacidophilic scavenger Thermoplasma acidophilum.</title>
        <authorList>
            <person name="Ruepp A."/>
            <person name="Graml W."/>
            <person name="Santos-Martinez M.L."/>
            <person name="Koretke K.K."/>
            <person name="Volker C."/>
            <person name="Mewes H.W."/>
            <person name="Frishman D."/>
            <person name="Stocker S."/>
            <person name="Lupas A.N."/>
            <person name="Baumeister W."/>
        </authorList>
    </citation>
    <scope>NUCLEOTIDE SEQUENCE [LARGE SCALE GENOMIC DNA]</scope>
    <source>
        <strain evidence="7">ATCC 25905 / DSM 1728 / JCM 9062 / NBRC 15155 / AMRC-C165</strain>
    </source>
</reference>
<keyword evidence="7" id="KW-1185">Reference proteome</keyword>